<keyword evidence="1" id="KW-0175">Coiled coil</keyword>
<evidence type="ECO:0000313" key="4">
    <source>
        <dbReference type="EMBL" id="CBY18379.1"/>
    </source>
</evidence>
<reference evidence="4" key="1">
    <citation type="journal article" date="2010" name="Science">
        <title>Plasticity of animal genome architecture unmasked by rapid evolution of a pelagic tunicate.</title>
        <authorList>
            <person name="Denoeud F."/>
            <person name="Henriet S."/>
            <person name="Mungpakdee S."/>
            <person name="Aury J.M."/>
            <person name="Da Silva C."/>
            <person name="Brinkmann H."/>
            <person name="Mikhaleva J."/>
            <person name="Olsen L.C."/>
            <person name="Jubin C."/>
            <person name="Canestro C."/>
            <person name="Bouquet J.M."/>
            <person name="Danks G."/>
            <person name="Poulain J."/>
            <person name="Campsteijn C."/>
            <person name="Adamski M."/>
            <person name="Cross I."/>
            <person name="Yadetie F."/>
            <person name="Muffato M."/>
            <person name="Louis A."/>
            <person name="Butcher S."/>
            <person name="Tsagkogeorga G."/>
            <person name="Konrad A."/>
            <person name="Singh S."/>
            <person name="Jensen M.F."/>
            <person name="Cong E.H."/>
            <person name="Eikeseth-Otteraa H."/>
            <person name="Noel B."/>
            <person name="Anthouard V."/>
            <person name="Porcel B.M."/>
            <person name="Kachouri-Lafond R."/>
            <person name="Nishino A."/>
            <person name="Ugolini M."/>
            <person name="Chourrout P."/>
            <person name="Nishida H."/>
            <person name="Aasland R."/>
            <person name="Huzurbazar S."/>
            <person name="Westhof E."/>
            <person name="Delsuc F."/>
            <person name="Lehrach H."/>
            <person name="Reinhardt R."/>
            <person name="Weissenbach J."/>
            <person name="Roy S.W."/>
            <person name="Artiguenave F."/>
            <person name="Postlethwait J.H."/>
            <person name="Manak J.R."/>
            <person name="Thompson E.M."/>
            <person name="Jaillon O."/>
            <person name="Du Pasquier L."/>
            <person name="Boudinot P."/>
            <person name="Liberles D.A."/>
            <person name="Volff J.N."/>
            <person name="Philippe H."/>
            <person name="Lenhard B."/>
            <person name="Roest Crollius H."/>
            <person name="Wincker P."/>
            <person name="Chourrout D."/>
        </authorList>
    </citation>
    <scope>NUCLEOTIDE SEQUENCE [LARGE SCALE GENOMIC DNA]</scope>
</reference>
<feature type="compositionally biased region" description="Low complexity" evidence="2">
    <location>
        <begin position="294"/>
        <end position="303"/>
    </location>
</feature>
<protein>
    <recommendedName>
        <fullName evidence="3">BZIP domain-containing protein</fullName>
    </recommendedName>
</protein>
<proteinExistence type="predicted"/>
<evidence type="ECO:0000259" key="3">
    <source>
        <dbReference type="PROSITE" id="PS50217"/>
    </source>
</evidence>
<feature type="region of interest" description="Disordered" evidence="2">
    <location>
        <begin position="338"/>
        <end position="371"/>
    </location>
</feature>
<dbReference type="Proteomes" id="UP000001307">
    <property type="component" value="Unassembled WGS sequence"/>
</dbReference>
<feature type="compositionally biased region" description="Low complexity" evidence="2">
    <location>
        <begin position="512"/>
        <end position="529"/>
    </location>
</feature>
<evidence type="ECO:0000313" key="5">
    <source>
        <dbReference type="Proteomes" id="UP000001307"/>
    </source>
</evidence>
<dbReference type="InterPro" id="IPR004827">
    <property type="entry name" value="bZIP"/>
</dbReference>
<name>E4X510_OIKDI</name>
<dbReference type="Gene3D" id="1.20.5.170">
    <property type="match status" value="1"/>
</dbReference>
<feature type="region of interest" description="Disordered" evidence="2">
    <location>
        <begin position="463"/>
        <end position="534"/>
    </location>
</feature>
<feature type="domain" description="BZIP" evidence="3">
    <location>
        <begin position="31"/>
        <end position="81"/>
    </location>
</feature>
<feature type="coiled-coil region" evidence="1">
    <location>
        <begin position="42"/>
        <end position="76"/>
    </location>
</feature>
<feature type="compositionally biased region" description="Low complexity" evidence="2">
    <location>
        <begin position="463"/>
        <end position="485"/>
    </location>
</feature>
<feature type="compositionally biased region" description="Polar residues" evidence="2">
    <location>
        <begin position="338"/>
        <end position="365"/>
    </location>
</feature>
<organism evidence="4">
    <name type="scientific">Oikopleura dioica</name>
    <name type="common">Tunicate</name>
    <dbReference type="NCBI Taxonomy" id="34765"/>
    <lineage>
        <taxon>Eukaryota</taxon>
        <taxon>Metazoa</taxon>
        <taxon>Chordata</taxon>
        <taxon>Tunicata</taxon>
        <taxon>Appendicularia</taxon>
        <taxon>Copelata</taxon>
        <taxon>Oikopleuridae</taxon>
        <taxon>Oikopleura</taxon>
    </lineage>
</organism>
<dbReference type="AlphaFoldDB" id="E4X510"/>
<feature type="compositionally biased region" description="Polar residues" evidence="2">
    <location>
        <begin position="486"/>
        <end position="508"/>
    </location>
</feature>
<feature type="region of interest" description="Disordered" evidence="2">
    <location>
        <begin position="1"/>
        <end position="41"/>
    </location>
</feature>
<gene>
    <name evidence="4" type="ORF">GSOID_T00002235001</name>
</gene>
<accession>E4X510</accession>
<dbReference type="SMART" id="SM00338">
    <property type="entry name" value="BRLZ"/>
    <property type="match status" value="1"/>
</dbReference>
<dbReference type="InParanoid" id="E4X510"/>
<dbReference type="InterPro" id="IPR046347">
    <property type="entry name" value="bZIP_sf"/>
</dbReference>
<dbReference type="Pfam" id="PF00170">
    <property type="entry name" value="bZIP_1"/>
    <property type="match status" value="1"/>
</dbReference>
<dbReference type="SUPFAM" id="SSF57959">
    <property type="entry name" value="Leucine zipper domain"/>
    <property type="match status" value="1"/>
</dbReference>
<feature type="region of interest" description="Disordered" evidence="2">
    <location>
        <begin position="294"/>
        <end position="325"/>
    </location>
</feature>
<feature type="region of interest" description="Disordered" evidence="2">
    <location>
        <begin position="423"/>
        <end position="446"/>
    </location>
</feature>
<dbReference type="GO" id="GO:0003700">
    <property type="term" value="F:DNA-binding transcription factor activity"/>
    <property type="evidence" value="ECO:0007669"/>
    <property type="project" value="InterPro"/>
</dbReference>
<evidence type="ECO:0000256" key="1">
    <source>
        <dbReference type="SAM" id="Coils"/>
    </source>
</evidence>
<keyword evidence="5" id="KW-1185">Reference proteome</keyword>
<sequence>MPFPTAQQVLPVLPKPQNGPGRNGPALSAVEDKEMKKKLRNRESALAARERKKQKMLELERRVAELSRNNSILKMENCTLRGTLTSVMQKYGAPKSEIDETLRLTENVAIKKEVLETKPVIQKQVAQKRKAPVSVVIKQEIDAGFSEPGESDNPPPIKLPKVTLTGTPTTATTTQTVNGKLIRKQVVLAFNPFKLGTNIKRCQIATAKTSEPIAIHQSNLSGIHNSQNRLPTMARRVERSVTTNERLSPVIATAQVNLDKLQARNSNNQNNQSNKSQVKQEPENAALLQSAHNNQNQSNNNFNKFDGSDVGTPENASSPSTSSESVYVYQPVSPLWSASGSPASDSAYSGSGSETTSSQRSNSAYSPGIGAELSPLKSQSFELDQLSQVDTMVSNGSWYEPPQPQNTLDPINQLLSRRSPVTCNSRDVHSRPVVSMESSVEQNSSPWHSMLHNHTVLSDNSQSLLQQQTSNNHNQQTQHLSQNNNPLETHTMPNQSVSNQLTRNSNNEDSTADFFSSSDPSSDLESSFFQNSPFSDDFSVLFGLS</sequence>
<dbReference type="PROSITE" id="PS50217">
    <property type="entry name" value="BZIP"/>
    <property type="match status" value="1"/>
</dbReference>
<feature type="compositionally biased region" description="Polar residues" evidence="2">
    <location>
        <begin position="436"/>
        <end position="446"/>
    </location>
</feature>
<evidence type="ECO:0000256" key="2">
    <source>
        <dbReference type="SAM" id="MobiDB-lite"/>
    </source>
</evidence>
<dbReference type="EMBL" id="FN653025">
    <property type="protein sequence ID" value="CBY18379.1"/>
    <property type="molecule type" value="Genomic_DNA"/>
</dbReference>
<dbReference type="OrthoDB" id="20960at2759"/>